<accession>A0ABP1DZF1</accession>
<dbReference type="InterPro" id="IPR051615">
    <property type="entry name" value="Transcr_Regulatory_Elem"/>
</dbReference>
<feature type="compositionally biased region" description="Polar residues" evidence="8">
    <location>
        <begin position="53"/>
        <end position="67"/>
    </location>
</feature>
<feature type="compositionally biased region" description="Polar residues" evidence="8">
    <location>
        <begin position="360"/>
        <end position="372"/>
    </location>
</feature>
<keyword evidence="3" id="KW-0862">Zinc</keyword>
<organism evidence="10 11">
    <name type="scientific">Somion occarium</name>
    <dbReference type="NCBI Taxonomy" id="3059160"/>
    <lineage>
        <taxon>Eukaryota</taxon>
        <taxon>Fungi</taxon>
        <taxon>Dikarya</taxon>
        <taxon>Basidiomycota</taxon>
        <taxon>Agaricomycotina</taxon>
        <taxon>Agaricomycetes</taxon>
        <taxon>Polyporales</taxon>
        <taxon>Cerrenaceae</taxon>
        <taxon>Somion</taxon>
    </lineage>
</organism>
<comment type="subcellular location">
    <subcellularLocation>
        <location evidence="1">Nucleus</location>
    </subcellularLocation>
</comment>
<dbReference type="Gene3D" id="4.10.240.10">
    <property type="entry name" value="Zn(2)-C6 fungal-type DNA-binding domain"/>
    <property type="match status" value="1"/>
</dbReference>
<dbReference type="SMART" id="SM00066">
    <property type="entry name" value="GAL4"/>
    <property type="match status" value="1"/>
</dbReference>
<keyword evidence="2" id="KW-0479">Metal-binding</keyword>
<evidence type="ECO:0000256" key="6">
    <source>
        <dbReference type="ARBA" id="ARBA00023163"/>
    </source>
</evidence>
<feature type="region of interest" description="Disordered" evidence="8">
    <location>
        <begin position="1"/>
        <end position="183"/>
    </location>
</feature>
<feature type="region of interest" description="Disordered" evidence="8">
    <location>
        <begin position="227"/>
        <end position="290"/>
    </location>
</feature>
<evidence type="ECO:0000256" key="5">
    <source>
        <dbReference type="ARBA" id="ARBA00023125"/>
    </source>
</evidence>
<evidence type="ECO:0000313" key="11">
    <source>
        <dbReference type="Proteomes" id="UP001497453"/>
    </source>
</evidence>
<dbReference type="InterPro" id="IPR001138">
    <property type="entry name" value="Zn2Cys6_DnaBD"/>
</dbReference>
<keyword evidence="5" id="KW-0238">DNA-binding</keyword>
<dbReference type="EMBL" id="OZ037950">
    <property type="protein sequence ID" value="CAL1713147.1"/>
    <property type="molecule type" value="Genomic_DNA"/>
</dbReference>
<keyword evidence="6" id="KW-0804">Transcription</keyword>
<name>A0ABP1DZF1_9APHY</name>
<feature type="compositionally biased region" description="Polar residues" evidence="8">
    <location>
        <begin position="95"/>
        <end position="112"/>
    </location>
</feature>
<feature type="region of interest" description="Disordered" evidence="8">
    <location>
        <begin position="616"/>
        <end position="639"/>
    </location>
</feature>
<sequence length="972" mass="107873">MSSSMPFPAEDNRSFGPEQAGRIQGGLSYMHGHDHTSYNEHDYASKPAYRSYGSVNGVSEPQSSLSSVLGYGAQHPARLSSTGAHGSSGDYHSLPPSSVQTSYEQTEVSDGSSVVRGARPSEVFPTASPSGSGHSPIANASAQPQYSERSLSPPSEPRPLGKRKEKPRIALAPDQPLTTQGKPRARVYVACVQCRSRKIRCDGAKPICHNCTRKCAEGVTPECTYDPAPKRRGPDKVPGARQRTAQSTVTDGGKVRKRRRRHPEQNKTTTSLTVNLHSDATGADWTNQRPMRMEVYTGNPATAQSHASARPQGLSVIVSDLDAYKDRQASSSYHPLSGGSSNNSSPLQHVSPLSHLGETLPSQNGSYVSPSQHVTQYSQLHPTATFNPLGSELNYLGYVPSWNTSSVLDQNEYDEEIDRSTEIAAEPSLQFTRATWWDALLSLYARRTPTPELALSPGLREATTQRIISDIQFIFRASNFWFSFVNISRFFTRIMDTRQRQGVQPSLVLALLSLSTFMQSSEREGGAKGRSWALRLRDEAQSALEASLNGRWIDESLVHASWLLAFFEISAHPAHSTNRVRSAMSRLDSLLRSMALCSVDKDDPRVTRFGNRVVPAVSPRSQTESLPHWNPHHHHHHHVPRAQGHPAYVVPSSPSPPHCSCTSFTLGHNSPIAKDVTPLWLTTPAWPDSWTEGEIRKEECRRIVWSSMTLTAGHSSYTAACNGSAQMDLFISNPANYTVLFPGESLMPAASPDLAKETVWALYMRSMLLWHSCVRMRLEPEGDDATKAQFAVGAWLEIDRIEEALSKHTCNIERAFLFQGREFLFNARMCISHEFRRYIPQAAANANFLFHRQKAEEWLKHQAAVAEQVMYGLQTVTGQPNVSITRRSFFLFWFMSQVSRALTLWTCDNSLTVALEMSKTMLAPIEYLMSLWPCPAQQIRYRELREQLNASCRAAGIPPPSLDSSSLFLPLG</sequence>
<feature type="domain" description="Zn(2)-C6 fungal-type" evidence="9">
    <location>
        <begin position="190"/>
        <end position="225"/>
    </location>
</feature>
<feature type="region of interest" description="Disordered" evidence="8">
    <location>
        <begin position="329"/>
        <end position="372"/>
    </location>
</feature>
<feature type="compositionally biased region" description="Basic residues" evidence="8">
    <location>
        <begin position="630"/>
        <end position="639"/>
    </location>
</feature>
<dbReference type="PROSITE" id="PS50048">
    <property type="entry name" value="ZN2_CY6_FUNGAL_2"/>
    <property type="match status" value="1"/>
</dbReference>
<evidence type="ECO:0000256" key="4">
    <source>
        <dbReference type="ARBA" id="ARBA00023015"/>
    </source>
</evidence>
<protein>
    <recommendedName>
        <fullName evidence="9">Zn(2)-C6 fungal-type domain-containing protein</fullName>
    </recommendedName>
</protein>
<feature type="compositionally biased region" description="Polar residues" evidence="8">
    <location>
        <begin position="127"/>
        <end position="146"/>
    </location>
</feature>
<feature type="compositionally biased region" description="Low complexity" evidence="8">
    <location>
        <begin position="330"/>
        <end position="347"/>
    </location>
</feature>
<evidence type="ECO:0000259" key="9">
    <source>
        <dbReference type="PROSITE" id="PS50048"/>
    </source>
</evidence>
<evidence type="ECO:0000313" key="10">
    <source>
        <dbReference type="EMBL" id="CAL1713147.1"/>
    </source>
</evidence>
<evidence type="ECO:0000256" key="8">
    <source>
        <dbReference type="SAM" id="MobiDB-lite"/>
    </source>
</evidence>
<gene>
    <name evidence="10" type="ORF">GFSPODELE1_LOCUS9170</name>
</gene>
<feature type="compositionally biased region" description="Polar residues" evidence="8">
    <location>
        <begin position="266"/>
        <end position="289"/>
    </location>
</feature>
<dbReference type="Pfam" id="PF00172">
    <property type="entry name" value="Zn_clus"/>
    <property type="match status" value="1"/>
</dbReference>
<evidence type="ECO:0000256" key="3">
    <source>
        <dbReference type="ARBA" id="ARBA00022833"/>
    </source>
</evidence>
<dbReference type="InterPro" id="IPR036864">
    <property type="entry name" value="Zn2-C6_fun-type_DNA-bd_sf"/>
</dbReference>
<evidence type="ECO:0000256" key="7">
    <source>
        <dbReference type="ARBA" id="ARBA00023242"/>
    </source>
</evidence>
<keyword evidence="4" id="KW-0805">Transcription regulation</keyword>
<keyword evidence="7" id="KW-0539">Nucleus</keyword>
<reference evidence="11" key="1">
    <citation type="submission" date="2024-04" db="EMBL/GenBank/DDBJ databases">
        <authorList>
            <person name="Shaw F."/>
            <person name="Minotto A."/>
        </authorList>
    </citation>
    <scope>NUCLEOTIDE SEQUENCE [LARGE SCALE GENOMIC DNA]</scope>
</reference>
<feature type="compositionally biased region" description="Basic and acidic residues" evidence="8">
    <location>
        <begin position="31"/>
        <end position="44"/>
    </location>
</feature>
<dbReference type="CDD" id="cd00067">
    <property type="entry name" value="GAL4"/>
    <property type="match status" value="1"/>
</dbReference>
<dbReference type="PANTHER" id="PTHR31313">
    <property type="entry name" value="TY1 ENHANCER ACTIVATOR"/>
    <property type="match status" value="1"/>
</dbReference>
<evidence type="ECO:0000256" key="1">
    <source>
        <dbReference type="ARBA" id="ARBA00004123"/>
    </source>
</evidence>
<proteinExistence type="predicted"/>
<dbReference type="PANTHER" id="PTHR31313:SF81">
    <property type="entry name" value="TY1 ENHANCER ACTIVATOR"/>
    <property type="match status" value="1"/>
</dbReference>
<evidence type="ECO:0000256" key="2">
    <source>
        <dbReference type="ARBA" id="ARBA00022723"/>
    </source>
</evidence>
<dbReference type="SUPFAM" id="SSF57701">
    <property type="entry name" value="Zn2/Cys6 DNA-binding domain"/>
    <property type="match status" value="1"/>
</dbReference>
<dbReference type="Proteomes" id="UP001497453">
    <property type="component" value="Chromosome 7"/>
</dbReference>
<keyword evidence="11" id="KW-1185">Reference proteome</keyword>